<evidence type="ECO:0000313" key="6">
    <source>
        <dbReference type="EMBL" id="RFU71434.1"/>
    </source>
</evidence>
<dbReference type="GO" id="GO:0003723">
    <property type="term" value="F:RNA binding"/>
    <property type="evidence" value="ECO:0007669"/>
    <property type="project" value="InterPro"/>
</dbReference>
<dbReference type="GO" id="GO:0000455">
    <property type="term" value="P:enzyme-directed rRNA pseudouridine synthesis"/>
    <property type="evidence" value="ECO:0007669"/>
    <property type="project" value="TreeGrafter"/>
</dbReference>
<dbReference type="Gene3D" id="3.30.2350.10">
    <property type="entry name" value="Pseudouridine synthase"/>
    <property type="match status" value="1"/>
</dbReference>
<keyword evidence="4" id="KW-0413">Isomerase</keyword>
<dbReference type="PANTHER" id="PTHR21600:SF71">
    <property type="entry name" value="PSEUDOURIDINE SYNTHASE"/>
    <property type="match status" value="1"/>
</dbReference>
<dbReference type="InterPro" id="IPR020103">
    <property type="entry name" value="PsdUridine_synth_cat_dom_sf"/>
</dbReference>
<sequence>MVYTVKNGKFLVITTSEGWENLTLESLFKNYWKAPKKLVHEWRMEKAVLVNDTAPSWTVPFEEKSTISIPVFKEEPIEISISNEEIEVLFEDDHLLVVNKPAGMDTHPSHPSDNNTLLNAVAGYIAAKECHYGLKHIHRLDKDTTGAVLFAKHPFAGSLLDRMLEERKIKRTYLALVEGVLTQDNGTINEKIGRDRHHGTRRRVSPSGQQAITHFKVLKRMKDKNLTLIKCSLETGRTHQIRVHLHHIGHPLAGDVLYSGKPVFPRQALHAAALQLHHPITGEIIKCLAPPLDSPPIFHEDDIKFLNY</sequence>
<dbReference type="Pfam" id="PF00849">
    <property type="entry name" value="PseudoU_synth_2"/>
    <property type="match status" value="1"/>
</dbReference>
<dbReference type="SUPFAM" id="SSF55120">
    <property type="entry name" value="Pseudouridine synthase"/>
    <property type="match status" value="1"/>
</dbReference>
<dbReference type="InterPro" id="IPR006224">
    <property type="entry name" value="PsdUridine_synth_RluA-like_CS"/>
</dbReference>
<proteinExistence type="inferred from homology"/>
<dbReference type="Proteomes" id="UP000264541">
    <property type="component" value="Unassembled WGS sequence"/>
</dbReference>
<dbReference type="OrthoDB" id="9807829at2"/>
<dbReference type="NCBIfam" id="TIGR00005">
    <property type="entry name" value="rluA_subfam"/>
    <property type="match status" value="1"/>
</dbReference>
<dbReference type="GO" id="GO:0140098">
    <property type="term" value="F:catalytic activity, acting on RNA"/>
    <property type="evidence" value="ECO:0007669"/>
    <property type="project" value="UniProtKB-ARBA"/>
</dbReference>
<dbReference type="RefSeq" id="WP_117324918.1">
    <property type="nucleotide sequence ID" value="NZ_QVTE01000004.1"/>
</dbReference>
<accession>A0A372LV38</accession>
<gene>
    <name evidence="6" type="ORF">D0469_01635</name>
</gene>
<evidence type="ECO:0000256" key="4">
    <source>
        <dbReference type="RuleBase" id="RU362028"/>
    </source>
</evidence>
<reference evidence="6 7" key="1">
    <citation type="submission" date="2018-08" db="EMBL/GenBank/DDBJ databases">
        <title>Bacillus chawlae sp. nov., Bacillus glennii sp. nov., and Bacillus saganii sp. nov. Isolated from the Vehicle Assembly Building at Kennedy Space Center where the Viking Spacecraft were Assembled.</title>
        <authorList>
            <person name="Seuylemezian A."/>
            <person name="Vaishampayan P."/>
        </authorList>
    </citation>
    <scope>NUCLEOTIDE SEQUENCE [LARGE SCALE GENOMIC DNA]</scope>
    <source>
        <strain evidence="6 7">V47-23a</strain>
    </source>
</reference>
<dbReference type="InterPro" id="IPR006145">
    <property type="entry name" value="PsdUridine_synth_RsuA/RluA"/>
</dbReference>
<keyword evidence="7" id="KW-1185">Reference proteome</keyword>
<evidence type="ECO:0000259" key="5">
    <source>
        <dbReference type="Pfam" id="PF00849"/>
    </source>
</evidence>
<dbReference type="PROSITE" id="PS01129">
    <property type="entry name" value="PSI_RLU"/>
    <property type="match status" value="1"/>
</dbReference>
<evidence type="ECO:0000256" key="1">
    <source>
        <dbReference type="ARBA" id="ARBA00000073"/>
    </source>
</evidence>
<dbReference type="InterPro" id="IPR050188">
    <property type="entry name" value="RluA_PseudoU_synthase"/>
</dbReference>
<feature type="domain" description="Pseudouridine synthase RsuA/RluA-like" evidence="5">
    <location>
        <begin position="94"/>
        <end position="247"/>
    </location>
</feature>
<comment type="function">
    <text evidence="4">Responsible for synthesis of pseudouridine from uracil.</text>
</comment>
<dbReference type="EC" id="5.4.99.-" evidence="4"/>
<evidence type="ECO:0000313" key="7">
    <source>
        <dbReference type="Proteomes" id="UP000264541"/>
    </source>
</evidence>
<comment type="caution">
    <text evidence="6">The sequence shown here is derived from an EMBL/GenBank/DDBJ whole genome shotgun (WGS) entry which is preliminary data.</text>
</comment>
<evidence type="ECO:0000256" key="3">
    <source>
        <dbReference type="PIRSR" id="PIRSR606225-1"/>
    </source>
</evidence>
<dbReference type="AlphaFoldDB" id="A0A372LV38"/>
<name>A0A372LV38_9BACI</name>
<dbReference type="EMBL" id="QVTE01000004">
    <property type="protein sequence ID" value="RFU71434.1"/>
    <property type="molecule type" value="Genomic_DNA"/>
</dbReference>
<protein>
    <recommendedName>
        <fullName evidence="4">Pseudouridine synthase</fullName>
        <ecNumber evidence="4">5.4.99.-</ecNumber>
    </recommendedName>
</protein>
<dbReference type="InterPro" id="IPR006225">
    <property type="entry name" value="PsdUridine_synth_RluC/D"/>
</dbReference>
<dbReference type="PANTHER" id="PTHR21600">
    <property type="entry name" value="MITOCHONDRIAL RNA PSEUDOURIDINE SYNTHASE"/>
    <property type="match status" value="1"/>
</dbReference>
<dbReference type="GO" id="GO:0009982">
    <property type="term" value="F:pseudouridine synthase activity"/>
    <property type="evidence" value="ECO:0007669"/>
    <property type="project" value="InterPro"/>
</dbReference>
<feature type="active site" evidence="3">
    <location>
        <position position="141"/>
    </location>
</feature>
<dbReference type="CDD" id="cd02869">
    <property type="entry name" value="PseudoU_synth_RluA_like"/>
    <property type="match status" value="1"/>
</dbReference>
<evidence type="ECO:0000256" key="2">
    <source>
        <dbReference type="ARBA" id="ARBA00010876"/>
    </source>
</evidence>
<organism evidence="6 7">
    <name type="scientific">Peribacillus saganii</name>
    <dbReference type="NCBI Taxonomy" id="2303992"/>
    <lineage>
        <taxon>Bacteria</taxon>
        <taxon>Bacillati</taxon>
        <taxon>Bacillota</taxon>
        <taxon>Bacilli</taxon>
        <taxon>Bacillales</taxon>
        <taxon>Bacillaceae</taxon>
        <taxon>Peribacillus</taxon>
    </lineage>
</organism>
<comment type="catalytic activity">
    <reaction evidence="1 4">
        <text>a uridine in RNA = a pseudouridine in RNA</text>
        <dbReference type="Rhea" id="RHEA:48348"/>
        <dbReference type="Rhea" id="RHEA-COMP:12068"/>
        <dbReference type="Rhea" id="RHEA-COMP:12069"/>
        <dbReference type="ChEBI" id="CHEBI:65314"/>
        <dbReference type="ChEBI" id="CHEBI:65315"/>
    </reaction>
</comment>
<comment type="similarity">
    <text evidence="2 4">Belongs to the pseudouridine synthase RluA family.</text>
</comment>